<gene>
    <name evidence="2" type="ORF">KQX54_005038</name>
</gene>
<organism evidence="2 3">
    <name type="scientific">Cotesia glomerata</name>
    <name type="common">Lepidopteran parasitic wasp</name>
    <name type="synonym">Apanteles glomeratus</name>
    <dbReference type="NCBI Taxonomy" id="32391"/>
    <lineage>
        <taxon>Eukaryota</taxon>
        <taxon>Metazoa</taxon>
        <taxon>Ecdysozoa</taxon>
        <taxon>Arthropoda</taxon>
        <taxon>Hexapoda</taxon>
        <taxon>Insecta</taxon>
        <taxon>Pterygota</taxon>
        <taxon>Neoptera</taxon>
        <taxon>Endopterygota</taxon>
        <taxon>Hymenoptera</taxon>
        <taxon>Apocrita</taxon>
        <taxon>Ichneumonoidea</taxon>
        <taxon>Braconidae</taxon>
        <taxon>Microgastrinae</taxon>
        <taxon>Cotesia</taxon>
    </lineage>
</organism>
<sequence length="81" mass="8923">MIEDHGGPLHIVMLIVSSDDEIRNDIRLGAVKRVRVYFPRPCVKALIVIVIVAEGTGFLSSSDPQPRAPLSRQHARIPANI</sequence>
<keyword evidence="3" id="KW-1185">Reference proteome</keyword>
<dbReference type="Proteomes" id="UP000826195">
    <property type="component" value="Unassembled WGS sequence"/>
</dbReference>
<protein>
    <submittedName>
        <fullName evidence="2">Uncharacterized protein</fullName>
    </submittedName>
</protein>
<feature type="region of interest" description="Disordered" evidence="1">
    <location>
        <begin position="60"/>
        <end position="81"/>
    </location>
</feature>
<dbReference type="AlphaFoldDB" id="A0AAV7ICZ9"/>
<reference evidence="2 3" key="1">
    <citation type="journal article" date="2021" name="J. Hered.">
        <title>A chromosome-level genome assembly of the parasitoid wasp, Cotesia glomerata (Hymenoptera: Braconidae).</title>
        <authorList>
            <person name="Pinto B.J."/>
            <person name="Weis J.J."/>
            <person name="Gamble T."/>
            <person name="Ode P.J."/>
            <person name="Paul R."/>
            <person name="Zaspel J.M."/>
        </authorList>
    </citation>
    <scope>NUCLEOTIDE SEQUENCE [LARGE SCALE GENOMIC DNA]</scope>
    <source>
        <strain evidence="2">CgM1</strain>
    </source>
</reference>
<accession>A0AAV7ICZ9</accession>
<evidence type="ECO:0000313" key="3">
    <source>
        <dbReference type="Proteomes" id="UP000826195"/>
    </source>
</evidence>
<comment type="caution">
    <text evidence="2">The sequence shown here is derived from an EMBL/GenBank/DDBJ whole genome shotgun (WGS) entry which is preliminary data.</text>
</comment>
<dbReference type="EMBL" id="JAHXZJ010001864">
    <property type="protein sequence ID" value="KAH0548997.1"/>
    <property type="molecule type" value="Genomic_DNA"/>
</dbReference>
<proteinExistence type="predicted"/>
<evidence type="ECO:0000256" key="1">
    <source>
        <dbReference type="SAM" id="MobiDB-lite"/>
    </source>
</evidence>
<name>A0AAV7ICZ9_COTGL</name>
<evidence type="ECO:0000313" key="2">
    <source>
        <dbReference type="EMBL" id="KAH0548997.1"/>
    </source>
</evidence>